<dbReference type="Proteomes" id="UP000501690">
    <property type="component" value="Linkage Group LG9"/>
</dbReference>
<gene>
    <name evidence="1" type="ORF">DEO72_LG9g941</name>
</gene>
<protein>
    <submittedName>
        <fullName evidence="1">Uncharacterized protein</fullName>
    </submittedName>
</protein>
<dbReference type="AlphaFoldDB" id="A0A4D6MZ40"/>
<keyword evidence="2" id="KW-1185">Reference proteome</keyword>
<dbReference type="EMBL" id="CP039353">
    <property type="protein sequence ID" value="QCE05932.1"/>
    <property type="molecule type" value="Genomic_DNA"/>
</dbReference>
<reference evidence="1 2" key="1">
    <citation type="submission" date="2019-04" db="EMBL/GenBank/DDBJ databases">
        <title>An improved genome assembly and genetic linkage map for asparagus bean, Vigna unguiculata ssp. sesquipedialis.</title>
        <authorList>
            <person name="Xia Q."/>
            <person name="Zhang R."/>
            <person name="Dong Y."/>
        </authorList>
    </citation>
    <scope>NUCLEOTIDE SEQUENCE [LARGE SCALE GENOMIC DNA]</scope>
    <source>
        <tissue evidence="1">Leaf</tissue>
    </source>
</reference>
<name>A0A4D6MZ40_VIGUN</name>
<evidence type="ECO:0000313" key="1">
    <source>
        <dbReference type="EMBL" id="QCE05932.1"/>
    </source>
</evidence>
<sequence>MTLSVTITGLPEMRKGKANARGDLVPNQCGEASHDLRRLGGVPKRCWVAIRVRSCDGVLSSHGGAMRRVETARSVETVRACLHQTWVL</sequence>
<evidence type="ECO:0000313" key="2">
    <source>
        <dbReference type="Proteomes" id="UP000501690"/>
    </source>
</evidence>
<accession>A0A4D6MZ40</accession>
<proteinExistence type="predicted"/>
<organism evidence="1 2">
    <name type="scientific">Vigna unguiculata</name>
    <name type="common">Cowpea</name>
    <dbReference type="NCBI Taxonomy" id="3917"/>
    <lineage>
        <taxon>Eukaryota</taxon>
        <taxon>Viridiplantae</taxon>
        <taxon>Streptophyta</taxon>
        <taxon>Embryophyta</taxon>
        <taxon>Tracheophyta</taxon>
        <taxon>Spermatophyta</taxon>
        <taxon>Magnoliopsida</taxon>
        <taxon>eudicotyledons</taxon>
        <taxon>Gunneridae</taxon>
        <taxon>Pentapetalae</taxon>
        <taxon>rosids</taxon>
        <taxon>fabids</taxon>
        <taxon>Fabales</taxon>
        <taxon>Fabaceae</taxon>
        <taxon>Papilionoideae</taxon>
        <taxon>50 kb inversion clade</taxon>
        <taxon>NPAAA clade</taxon>
        <taxon>indigoferoid/millettioid clade</taxon>
        <taxon>Phaseoleae</taxon>
        <taxon>Vigna</taxon>
    </lineage>
</organism>